<dbReference type="InterPro" id="IPR038695">
    <property type="entry name" value="Saro_0823-like_sf"/>
</dbReference>
<evidence type="ECO:0008006" key="3">
    <source>
        <dbReference type="Google" id="ProtNLM"/>
    </source>
</evidence>
<evidence type="ECO:0000313" key="1">
    <source>
        <dbReference type="EMBL" id="ADR37018.1"/>
    </source>
</evidence>
<evidence type="ECO:0000313" key="2">
    <source>
        <dbReference type="Proteomes" id="UP000008722"/>
    </source>
</evidence>
<dbReference type="eggNOG" id="COG1430">
    <property type="taxonomic scope" value="Bacteria"/>
</dbReference>
<dbReference type="Gene3D" id="2.60.120.1140">
    <property type="entry name" value="Protein of unknown function DUF192"/>
    <property type="match status" value="1"/>
</dbReference>
<organism evidence="1 2">
    <name type="scientific">Oceanithermus profundus (strain DSM 14977 / NBRC 100410 / VKM B-2274 / 506)</name>
    <dbReference type="NCBI Taxonomy" id="670487"/>
    <lineage>
        <taxon>Bacteria</taxon>
        <taxon>Thermotogati</taxon>
        <taxon>Deinococcota</taxon>
        <taxon>Deinococci</taxon>
        <taxon>Thermales</taxon>
        <taxon>Thermaceae</taxon>
        <taxon>Oceanithermus</taxon>
    </lineage>
</organism>
<dbReference type="AlphaFoldDB" id="E4U4M5"/>
<dbReference type="HOGENOM" id="CLU_097039_0_1_0"/>
<dbReference type="EMBL" id="CP002361">
    <property type="protein sequence ID" value="ADR37018.1"/>
    <property type="molecule type" value="Genomic_DNA"/>
</dbReference>
<dbReference type="InterPro" id="IPR003795">
    <property type="entry name" value="DUF192"/>
</dbReference>
<accession>E4U4M5</accession>
<dbReference type="RefSeq" id="WP_013458188.1">
    <property type="nucleotide sequence ID" value="NC_014761.1"/>
</dbReference>
<dbReference type="OrthoDB" id="5526466at2"/>
<dbReference type="Pfam" id="PF02643">
    <property type="entry name" value="DUF192"/>
    <property type="match status" value="1"/>
</dbReference>
<dbReference type="KEGG" id="opr:Ocepr_1565"/>
<dbReference type="Proteomes" id="UP000008722">
    <property type="component" value="Chromosome"/>
</dbReference>
<dbReference type="PANTHER" id="PTHR37953:SF1">
    <property type="entry name" value="UPF0127 PROTEIN MJ1496"/>
    <property type="match status" value="1"/>
</dbReference>
<reference evidence="1 2" key="2">
    <citation type="journal article" date="2011" name="Stand. Genomic Sci.">
        <title>Complete genome sequence of Oceanithermus profundus type strain (506).</title>
        <authorList>
            <person name="Pati A."/>
            <person name="Zhang X."/>
            <person name="Lapidus A."/>
            <person name="Nolan M."/>
            <person name="Lucas S."/>
            <person name="Del Rio T.G."/>
            <person name="Tice H."/>
            <person name="Cheng J.F."/>
            <person name="Tapia R."/>
            <person name="Han C."/>
            <person name="Goodwin L."/>
            <person name="Pitluck S."/>
            <person name="Liolios K."/>
            <person name="Pagani I."/>
            <person name="Ivanova N."/>
            <person name="Mavromatis K."/>
            <person name="Chen A."/>
            <person name="Palaniappan K."/>
            <person name="Hauser L."/>
            <person name="Jeffries C.D."/>
            <person name="Brambilla E.M."/>
            <person name="Rohl A."/>
            <person name="Mwirichia R."/>
            <person name="Rohde M."/>
            <person name="Tindall B.J."/>
            <person name="Sikorski J."/>
            <person name="Wirth R."/>
            <person name="Goker M."/>
            <person name="Woyke T."/>
            <person name="Detter J.C."/>
            <person name="Bristow J."/>
            <person name="Eisen J.A."/>
            <person name="Markowitz V."/>
            <person name="Hugenholtz P."/>
            <person name="Kyrpides N.C."/>
            <person name="Klenk H.P."/>
            <person name="Land M."/>
        </authorList>
    </citation>
    <scope>NUCLEOTIDE SEQUENCE [LARGE SCALE GENOMIC DNA]</scope>
    <source>
        <strain evidence="2">DSM 14977 / NBRC 100410 / VKM B-2274 / 506</strain>
    </source>
</reference>
<protein>
    <recommendedName>
        <fullName evidence="3">DUF192 domain-containing protein</fullName>
    </recommendedName>
</protein>
<dbReference type="STRING" id="670487.Ocepr_1565"/>
<dbReference type="PANTHER" id="PTHR37953">
    <property type="entry name" value="UPF0127 PROTEIN MJ1496"/>
    <property type="match status" value="1"/>
</dbReference>
<keyword evidence="2" id="KW-1185">Reference proteome</keyword>
<gene>
    <name evidence="1" type="ordered locus">Ocepr_1565</name>
</gene>
<reference evidence="2" key="1">
    <citation type="submission" date="2010-11" db="EMBL/GenBank/DDBJ databases">
        <title>The complete sequence of chromosome of Oceanithermus profundus DSM 14977.</title>
        <authorList>
            <consortium name="US DOE Joint Genome Institute (JGI-PGF)"/>
            <person name="Lucas S."/>
            <person name="Copeland A."/>
            <person name="Lapidus A."/>
            <person name="Bruce D."/>
            <person name="Goodwin L."/>
            <person name="Pitluck S."/>
            <person name="Kyrpides N."/>
            <person name="Mavromatis K."/>
            <person name="Pagani I."/>
            <person name="Ivanova N."/>
            <person name="Zhang X."/>
            <person name="Brettin T."/>
            <person name="Detter J.C."/>
            <person name="Tapia R."/>
            <person name="Han C."/>
            <person name="Land M."/>
            <person name="Hauser L."/>
            <person name="Markowitz V."/>
            <person name="Cheng J.-F."/>
            <person name="Hugenholtz P."/>
            <person name="Woyke T."/>
            <person name="Wu D."/>
            <person name="Tindall B."/>
            <person name="Faehnrich R."/>
            <person name="Brambilla E."/>
            <person name="Klenk H.-P."/>
            <person name="Eisen J.A."/>
        </authorList>
    </citation>
    <scope>NUCLEOTIDE SEQUENCE [LARGE SCALE GENOMIC DNA]</scope>
    <source>
        <strain evidence="2">DSM 14977 / NBRC 100410 / VKM B-2274 / 506</strain>
    </source>
</reference>
<name>E4U4M5_OCEP5</name>
<sequence precursor="true">MAKFKWLLIGAVVALGTYGYFAATQLRLESAPPPLQLRQRVLYVTTPTQTYELVVEVAETPEQQMRGLMYRTELAEDHGMVFLFPRATDVGFWMKNTKIPLSIAFFDQNGRIVRILDMDPCTLPPEESDRCPVYAPGLAYVGALEVNQGWFAARGVKEGDSISFGPWK</sequence>
<proteinExistence type="predicted"/>